<keyword evidence="5" id="KW-1185">Reference proteome</keyword>
<reference evidence="4 5" key="1">
    <citation type="submission" date="2013-09" db="EMBL/GenBank/DDBJ databases">
        <title>Corchorus capsularis genome sequencing.</title>
        <authorList>
            <person name="Alam M."/>
            <person name="Haque M.S."/>
            <person name="Islam M.S."/>
            <person name="Emdad E.M."/>
            <person name="Islam M.M."/>
            <person name="Ahmed B."/>
            <person name="Halim A."/>
            <person name="Hossen Q.M.M."/>
            <person name="Hossain M.Z."/>
            <person name="Ahmed R."/>
            <person name="Khan M.M."/>
            <person name="Islam R."/>
            <person name="Rashid M.M."/>
            <person name="Khan S.A."/>
            <person name="Rahman M.S."/>
            <person name="Alam M."/>
        </authorList>
    </citation>
    <scope>NUCLEOTIDE SEQUENCE [LARGE SCALE GENOMIC DNA]</scope>
    <source>
        <strain evidence="5">cv. CVL-1</strain>
        <tissue evidence="4">Whole seedling</tissue>
    </source>
</reference>
<dbReference type="InterPro" id="IPR032675">
    <property type="entry name" value="LRR_dom_sf"/>
</dbReference>
<dbReference type="OrthoDB" id="611536at2759"/>
<comment type="caution">
    <text evidence="4">The sequence shown here is derived from an EMBL/GenBank/DDBJ whole genome shotgun (WGS) entry which is preliminary data.</text>
</comment>
<dbReference type="Gramene" id="OMO62358">
    <property type="protein sequence ID" value="OMO62358"/>
    <property type="gene ID" value="CCACVL1_22875"/>
</dbReference>
<feature type="region of interest" description="Disordered" evidence="2">
    <location>
        <begin position="115"/>
        <end position="134"/>
    </location>
</feature>
<dbReference type="PANTHER" id="PTHR23155">
    <property type="entry name" value="DISEASE RESISTANCE PROTEIN RP"/>
    <property type="match status" value="1"/>
</dbReference>
<organism evidence="4 5">
    <name type="scientific">Corchorus capsularis</name>
    <name type="common">Jute</name>
    <dbReference type="NCBI Taxonomy" id="210143"/>
    <lineage>
        <taxon>Eukaryota</taxon>
        <taxon>Viridiplantae</taxon>
        <taxon>Streptophyta</taxon>
        <taxon>Embryophyta</taxon>
        <taxon>Tracheophyta</taxon>
        <taxon>Spermatophyta</taxon>
        <taxon>Magnoliopsida</taxon>
        <taxon>eudicotyledons</taxon>
        <taxon>Gunneridae</taxon>
        <taxon>Pentapetalae</taxon>
        <taxon>rosids</taxon>
        <taxon>malvids</taxon>
        <taxon>Malvales</taxon>
        <taxon>Malvaceae</taxon>
        <taxon>Grewioideae</taxon>
        <taxon>Apeibeae</taxon>
        <taxon>Corchorus</taxon>
    </lineage>
</organism>
<dbReference type="InterPro" id="IPR044974">
    <property type="entry name" value="Disease_R_plants"/>
</dbReference>
<dbReference type="Proteomes" id="UP000188268">
    <property type="component" value="Unassembled WGS sequence"/>
</dbReference>
<evidence type="ECO:0000256" key="1">
    <source>
        <dbReference type="ARBA" id="ARBA00022737"/>
    </source>
</evidence>
<dbReference type="AlphaFoldDB" id="A0A1R3GW52"/>
<dbReference type="Gene3D" id="3.80.10.10">
    <property type="entry name" value="Ribonuclease Inhibitor"/>
    <property type="match status" value="2"/>
</dbReference>
<dbReference type="Pfam" id="PF23598">
    <property type="entry name" value="LRR_14"/>
    <property type="match status" value="1"/>
</dbReference>
<name>A0A1R3GW52_COCAP</name>
<dbReference type="SUPFAM" id="SSF52047">
    <property type="entry name" value="RNI-like"/>
    <property type="match status" value="1"/>
</dbReference>
<accession>A0A1R3GW52</accession>
<keyword evidence="1" id="KW-0677">Repeat</keyword>
<evidence type="ECO:0000259" key="3">
    <source>
        <dbReference type="Pfam" id="PF23598"/>
    </source>
</evidence>
<protein>
    <submittedName>
        <fullName evidence="4">NB-ARC domain-containing protein</fullName>
    </submittedName>
</protein>
<evidence type="ECO:0000313" key="4">
    <source>
        <dbReference type="EMBL" id="OMO62358.1"/>
    </source>
</evidence>
<dbReference type="GO" id="GO:0098542">
    <property type="term" value="P:defense response to other organism"/>
    <property type="evidence" value="ECO:0007669"/>
    <property type="project" value="TreeGrafter"/>
</dbReference>
<dbReference type="PANTHER" id="PTHR23155:SF955">
    <property type="entry name" value="AAA+ ATPASE DOMAIN-CONTAINING PROTEIN"/>
    <property type="match status" value="1"/>
</dbReference>
<evidence type="ECO:0000256" key="2">
    <source>
        <dbReference type="SAM" id="MobiDB-lite"/>
    </source>
</evidence>
<proteinExistence type="predicted"/>
<feature type="domain" description="Disease resistance R13L4/SHOC-2-like LRR" evidence="3">
    <location>
        <begin position="322"/>
        <end position="636"/>
    </location>
</feature>
<dbReference type="OMA" id="TCREASI"/>
<evidence type="ECO:0000313" key="5">
    <source>
        <dbReference type="Proteomes" id="UP000188268"/>
    </source>
</evidence>
<dbReference type="InterPro" id="IPR055414">
    <property type="entry name" value="LRR_R13L4/SHOC2-like"/>
</dbReference>
<gene>
    <name evidence="4" type="ORF">CCACVL1_22875</name>
</gene>
<dbReference type="EMBL" id="AWWV01013258">
    <property type="protein sequence ID" value="OMO62358.1"/>
    <property type="molecule type" value="Genomic_DNA"/>
</dbReference>
<sequence length="700" mass="80797">MALEITELLIAKLDSIHDKETRGTRFVETLERFKRRLKGAEDYEANSRFALEWKKLLPGIYSLEDYIEKFQFHTIRVNREALLNQTQSLEGQLNKFDDALDNSLGTKQIKEVNEKQATSSSCNEKRDETSNLDDNQSTYSVLDSYQQRLSVHQKWCLLYLGLFPENYEIYVRRLILLWIAEGLVTPFEEALRYIEWFHGFGMISLSISAFELSNVPKKCIVRNAVSNKTLLQTAQEVGFFHFHRSSDAGAGASQNQDLTIRRLAESDEMYIHSTEPRGDCLRHLRSYISFYQKKGKGDAPTSRVNHLLKKIIEMRGGTATMLVILDLGVVYKPVLDRETLRNLPYLKYLGLRRTFLDFTPDSVGDDLPHLQTFDIKHTCIINLPSSIWRAKKLQHLYMSEICVDSSHENASDVVLQKCMSMIKRPSATASESSHNLETLWGLMIKGNNYNIPKKKWFDRMVGLRRLKLTCREASIEVIARWIYKLKNLQSLKLRSTNNSNEPGRLRGLVMTGLINELQQLYLVEQLPKPLIKDGELPQNLEILTLSASRLKDDPMDILGKLPKLKVLRLYANSFTGQEMIFRSYGFPQLQELKSWTVEDNAMQVLKKIEIRCYKRLKEVRGLGNSSSWIDMTLTNMADEFAKDVKQKLLHHHVMIHEKSLEFDSHWVGNFKFESFQVWIWSDTDGLALLVKSDLGFSGSS</sequence>